<keyword evidence="3" id="KW-1185">Reference proteome</keyword>
<sequence>MKNILVATDFSDNAYCALFYATKLLASRPCTFYILNTYSELSILRGKTLPPIGGKKYLHQLEIDSKEQLTHIKHKIVLDNSNPQHRFEVISQKGDLANIITEKIETLQIDLVTMGNKGLTEAADIFFGSNTIKVANTINQCPVLAIPGELDFKPIKEIAFVTDFIKGCNKNTLAPLMYLASLCSAAIRIMHVDEKEILNETQEFNRKEIEGLFQVIEHSFHWTRSFDDKAKVIDIFLKKFEVDMYAMVNQKRGIIEKLTKEHVIKDISMYSHIPFLILPTRD</sequence>
<dbReference type="RefSeq" id="WP_126164105.1">
    <property type="nucleotide sequence ID" value="NZ_RQPJ01000021.1"/>
</dbReference>
<dbReference type="CDD" id="cd00293">
    <property type="entry name" value="USP-like"/>
    <property type="match status" value="1"/>
</dbReference>
<evidence type="ECO:0000313" key="2">
    <source>
        <dbReference type="EMBL" id="RTE52419.1"/>
    </source>
</evidence>
<accession>A0A430JZS4</accession>
<dbReference type="InterPro" id="IPR006016">
    <property type="entry name" value="UspA"/>
</dbReference>
<proteinExistence type="predicted"/>
<gene>
    <name evidence="2" type="ORF">EHW67_19780</name>
</gene>
<comment type="caution">
    <text evidence="2">The sequence shown here is derived from an EMBL/GenBank/DDBJ whole genome shotgun (WGS) entry which is preliminary data.</text>
</comment>
<evidence type="ECO:0000313" key="3">
    <source>
        <dbReference type="Proteomes" id="UP000267585"/>
    </source>
</evidence>
<organism evidence="2 3">
    <name type="scientific">Arenibacter aquaticus</name>
    <dbReference type="NCBI Taxonomy" id="2489054"/>
    <lineage>
        <taxon>Bacteria</taxon>
        <taxon>Pseudomonadati</taxon>
        <taxon>Bacteroidota</taxon>
        <taxon>Flavobacteriia</taxon>
        <taxon>Flavobacteriales</taxon>
        <taxon>Flavobacteriaceae</taxon>
        <taxon>Arenibacter</taxon>
    </lineage>
</organism>
<evidence type="ECO:0000259" key="1">
    <source>
        <dbReference type="Pfam" id="PF00582"/>
    </source>
</evidence>
<dbReference type="PANTHER" id="PTHR31964">
    <property type="entry name" value="ADENINE NUCLEOTIDE ALPHA HYDROLASES-LIKE SUPERFAMILY PROTEIN"/>
    <property type="match status" value="1"/>
</dbReference>
<dbReference type="AlphaFoldDB" id="A0A430JZS4"/>
<dbReference type="SUPFAM" id="SSF52402">
    <property type="entry name" value="Adenine nucleotide alpha hydrolases-like"/>
    <property type="match status" value="2"/>
</dbReference>
<name>A0A430JZS4_9FLAO</name>
<feature type="domain" description="UspA" evidence="1">
    <location>
        <begin position="1"/>
        <end position="147"/>
    </location>
</feature>
<dbReference type="Gene3D" id="3.40.50.12370">
    <property type="match status" value="1"/>
</dbReference>
<protein>
    <submittedName>
        <fullName evidence="2">Universal stress protein</fullName>
    </submittedName>
</protein>
<dbReference type="OrthoDB" id="9788959at2"/>
<dbReference type="Proteomes" id="UP000267585">
    <property type="component" value="Unassembled WGS sequence"/>
</dbReference>
<dbReference type="PANTHER" id="PTHR31964:SF113">
    <property type="entry name" value="USPA DOMAIN-CONTAINING PROTEIN"/>
    <property type="match status" value="1"/>
</dbReference>
<dbReference type="Pfam" id="PF00582">
    <property type="entry name" value="Usp"/>
    <property type="match status" value="1"/>
</dbReference>
<dbReference type="EMBL" id="RQPJ01000021">
    <property type="protein sequence ID" value="RTE52419.1"/>
    <property type="molecule type" value="Genomic_DNA"/>
</dbReference>
<reference evidence="2 3" key="1">
    <citation type="submission" date="2018-11" db="EMBL/GenBank/DDBJ databases">
        <title>Arenibacter aquaticus sp.nov., a marine bacterium isolated from surface seawater in the South China Sea.</title>
        <authorList>
            <person name="Guo J."/>
            <person name="Sun J."/>
        </authorList>
    </citation>
    <scope>NUCLEOTIDE SEQUENCE [LARGE SCALE GENOMIC DNA]</scope>
    <source>
        <strain evidence="2 3">GUO666</strain>
    </source>
</reference>